<protein>
    <submittedName>
        <fullName evidence="2">Chemotaxis protein CheW</fullName>
    </submittedName>
</protein>
<dbReference type="PANTHER" id="PTHR22617">
    <property type="entry name" value="CHEMOTAXIS SENSOR HISTIDINE KINASE-RELATED"/>
    <property type="match status" value="1"/>
</dbReference>
<name>A0ABZ3IVE8_9FIRM</name>
<dbReference type="Gene3D" id="2.30.30.40">
    <property type="entry name" value="SH3 Domains"/>
    <property type="match status" value="1"/>
</dbReference>
<organism evidence="2 3">
    <name type="scientific">Sporomusa silvacetica DSM 10669</name>
    <dbReference type="NCBI Taxonomy" id="1123289"/>
    <lineage>
        <taxon>Bacteria</taxon>
        <taxon>Bacillati</taxon>
        <taxon>Bacillota</taxon>
        <taxon>Negativicutes</taxon>
        <taxon>Selenomonadales</taxon>
        <taxon>Sporomusaceae</taxon>
        <taxon>Sporomusa</taxon>
    </lineage>
</organism>
<proteinExistence type="predicted"/>
<feature type="domain" description="CheW-like" evidence="1">
    <location>
        <begin position="5"/>
        <end position="149"/>
    </location>
</feature>
<dbReference type="Gene3D" id="2.40.50.180">
    <property type="entry name" value="CheA-289, Domain 4"/>
    <property type="match status" value="1"/>
</dbReference>
<sequence length="156" mass="17160">MEKESLTLLVYVLETNDKAYEYGIPISQVHEITRPGNMIKLPGMPDFINGIMNLRGEVIPILDFKKRFNLGATGIKDTTRIVVVNMNNQKCGVIVDDVLEIVQISAENIEDAPSITDGVKSNFILGIGTVNDRLITAIDIIKILTESEQAKIATCA</sequence>
<dbReference type="PROSITE" id="PS50851">
    <property type="entry name" value="CHEW"/>
    <property type="match status" value="1"/>
</dbReference>
<dbReference type="SMART" id="SM00260">
    <property type="entry name" value="CheW"/>
    <property type="match status" value="1"/>
</dbReference>
<dbReference type="RefSeq" id="WP_094607824.1">
    <property type="nucleotide sequence ID" value="NZ_CP155573.1"/>
</dbReference>
<dbReference type="InterPro" id="IPR036061">
    <property type="entry name" value="CheW-like_dom_sf"/>
</dbReference>
<dbReference type="Pfam" id="PF01584">
    <property type="entry name" value="CheW"/>
    <property type="match status" value="1"/>
</dbReference>
<accession>A0ABZ3IVE8</accession>
<dbReference type="InterPro" id="IPR039315">
    <property type="entry name" value="CheW"/>
</dbReference>
<reference evidence="2" key="1">
    <citation type="submission" date="2024-05" db="EMBL/GenBank/DDBJ databases">
        <title>Isolation and characterization of Sporomusa carbonis sp. nov., a carboxydotrophic hydrogenogen in the genus of Sporomusa isolated from a charcoal burning pile.</title>
        <authorList>
            <person name="Boeer T."/>
            <person name="Rosenbaum F."/>
            <person name="Eysell L."/>
            <person name="Mueller V."/>
            <person name="Daniel R."/>
            <person name="Poehlein A."/>
        </authorList>
    </citation>
    <scope>NUCLEOTIDE SEQUENCE [LARGE SCALE GENOMIC DNA]</scope>
    <source>
        <strain evidence="2">DSM 10669</strain>
    </source>
</reference>
<dbReference type="InterPro" id="IPR002545">
    <property type="entry name" value="CheW-lke_dom"/>
</dbReference>
<dbReference type="PANTHER" id="PTHR22617:SF23">
    <property type="entry name" value="CHEMOTAXIS PROTEIN CHEW"/>
    <property type="match status" value="1"/>
</dbReference>
<keyword evidence="3" id="KW-1185">Reference proteome</keyword>
<gene>
    <name evidence="2" type="primary">cheW_5</name>
    <name evidence="2" type="ORF">SPSIL_056380</name>
</gene>
<dbReference type="EMBL" id="CP155573">
    <property type="protein sequence ID" value="XFO69404.1"/>
    <property type="molecule type" value="Genomic_DNA"/>
</dbReference>
<dbReference type="Proteomes" id="UP000216752">
    <property type="component" value="Chromosome"/>
</dbReference>
<evidence type="ECO:0000259" key="1">
    <source>
        <dbReference type="PROSITE" id="PS50851"/>
    </source>
</evidence>
<dbReference type="SUPFAM" id="SSF50341">
    <property type="entry name" value="CheW-like"/>
    <property type="match status" value="1"/>
</dbReference>
<evidence type="ECO:0000313" key="2">
    <source>
        <dbReference type="EMBL" id="XFO69404.1"/>
    </source>
</evidence>
<evidence type="ECO:0000313" key="3">
    <source>
        <dbReference type="Proteomes" id="UP000216752"/>
    </source>
</evidence>